<keyword evidence="3" id="KW-1185">Reference proteome</keyword>
<dbReference type="Proteomes" id="UP000015453">
    <property type="component" value="Unassembled WGS sequence"/>
</dbReference>
<accession>S8D4W3</accession>
<reference evidence="2 3" key="1">
    <citation type="journal article" date="2013" name="BMC Genomics">
        <title>The miniature genome of a carnivorous plant Genlisea aurea contains a low number of genes and short non-coding sequences.</title>
        <authorList>
            <person name="Leushkin E.V."/>
            <person name="Sutormin R.A."/>
            <person name="Nabieva E.R."/>
            <person name="Penin A.A."/>
            <person name="Kondrashov A.S."/>
            <person name="Logacheva M.D."/>
        </authorList>
    </citation>
    <scope>NUCLEOTIDE SEQUENCE [LARGE SCALE GENOMIC DNA]</scope>
</reference>
<evidence type="ECO:0000256" key="1">
    <source>
        <dbReference type="SAM" id="Coils"/>
    </source>
</evidence>
<name>S8D4W3_9LAMI</name>
<feature type="non-terminal residue" evidence="2">
    <location>
        <position position="1"/>
    </location>
</feature>
<dbReference type="EMBL" id="AUSU01009903">
    <property type="protein sequence ID" value="EPS57733.1"/>
    <property type="molecule type" value="Genomic_DNA"/>
</dbReference>
<dbReference type="PANTHER" id="PTHR36390">
    <property type="entry name" value="MYOSIN HEAVY CHAIN-LIKE PROTEIN"/>
    <property type="match status" value="1"/>
</dbReference>
<evidence type="ECO:0000313" key="2">
    <source>
        <dbReference type="EMBL" id="EPS57733.1"/>
    </source>
</evidence>
<dbReference type="AlphaFoldDB" id="S8D4W3"/>
<evidence type="ECO:0000313" key="3">
    <source>
        <dbReference type="Proteomes" id="UP000015453"/>
    </source>
</evidence>
<comment type="caution">
    <text evidence="2">The sequence shown here is derived from an EMBL/GenBank/DDBJ whole genome shotgun (WGS) entry which is preliminary data.</text>
</comment>
<sequence>EELENLRGTDTKAEAFVMAVEEQFLEGLTNDENNSSSCNREMHVRAFGNVLGPLFSKLAVAKPVDADTQITEMSCQIDDYELLVGQLKEELRLERLKAKEEAEDLEQEMAELRYQLTSRLDEECKRRATIENISLQRITALEAQ</sequence>
<feature type="non-terminal residue" evidence="2">
    <location>
        <position position="144"/>
    </location>
</feature>
<dbReference type="OrthoDB" id="2020741at2759"/>
<protein>
    <submittedName>
        <fullName evidence="2">Uncharacterized protein</fullName>
    </submittedName>
</protein>
<gene>
    <name evidence="2" type="ORF">M569_17084</name>
</gene>
<dbReference type="PANTHER" id="PTHR36390:SF1">
    <property type="entry name" value="MYOSIN HEAVY CHAIN-LIKE PROTEIN"/>
    <property type="match status" value="1"/>
</dbReference>
<proteinExistence type="predicted"/>
<feature type="coiled-coil region" evidence="1">
    <location>
        <begin position="70"/>
        <end position="122"/>
    </location>
</feature>
<organism evidence="2 3">
    <name type="scientific">Genlisea aurea</name>
    <dbReference type="NCBI Taxonomy" id="192259"/>
    <lineage>
        <taxon>Eukaryota</taxon>
        <taxon>Viridiplantae</taxon>
        <taxon>Streptophyta</taxon>
        <taxon>Embryophyta</taxon>
        <taxon>Tracheophyta</taxon>
        <taxon>Spermatophyta</taxon>
        <taxon>Magnoliopsida</taxon>
        <taxon>eudicotyledons</taxon>
        <taxon>Gunneridae</taxon>
        <taxon>Pentapetalae</taxon>
        <taxon>asterids</taxon>
        <taxon>lamiids</taxon>
        <taxon>Lamiales</taxon>
        <taxon>Lentibulariaceae</taxon>
        <taxon>Genlisea</taxon>
    </lineage>
</organism>
<keyword evidence="1" id="KW-0175">Coiled coil</keyword>